<feature type="region of interest" description="Disordered" evidence="1">
    <location>
        <begin position="508"/>
        <end position="563"/>
    </location>
</feature>
<feature type="region of interest" description="Disordered" evidence="1">
    <location>
        <begin position="622"/>
        <end position="1008"/>
    </location>
</feature>
<gene>
    <name evidence="3" type="ORF">MYCIT1_LOCUS37044</name>
</gene>
<dbReference type="EMBL" id="CAVNYO010000478">
    <property type="protein sequence ID" value="CAK5284056.1"/>
    <property type="molecule type" value="Genomic_DNA"/>
</dbReference>
<dbReference type="Gene3D" id="3.10.20.90">
    <property type="entry name" value="Phosphatidylinositol 3-kinase Catalytic Subunit, Chain A, domain 1"/>
    <property type="match status" value="1"/>
</dbReference>
<dbReference type="SMART" id="SM00233">
    <property type="entry name" value="PH"/>
    <property type="match status" value="1"/>
</dbReference>
<feature type="compositionally biased region" description="Basic and acidic residues" evidence="1">
    <location>
        <begin position="673"/>
        <end position="696"/>
    </location>
</feature>
<feature type="region of interest" description="Disordered" evidence="1">
    <location>
        <begin position="313"/>
        <end position="337"/>
    </location>
</feature>
<feature type="compositionally biased region" description="Polar residues" evidence="1">
    <location>
        <begin position="541"/>
        <end position="561"/>
    </location>
</feature>
<feature type="compositionally biased region" description="Gly residues" evidence="1">
    <location>
        <begin position="697"/>
        <end position="712"/>
    </location>
</feature>
<dbReference type="Gene3D" id="2.30.29.30">
    <property type="entry name" value="Pleckstrin-homology domain (PH domain)/Phosphotyrosine-binding domain (PTB)"/>
    <property type="match status" value="1"/>
</dbReference>
<dbReference type="InterPro" id="IPR029071">
    <property type="entry name" value="Ubiquitin-like_domsf"/>
</dbReference>
<feature type="compositionally biased region" description="Low complexity" evidence="1">
    <location>
        <begin position="423"/>
        <end position="444"/>
    </location>
</feature>
<feature type="compositionally biased region" description="Low complexity" evidence="1">
    <location>
        <begin position="893"/>
        <end position="905"/>
    </location>
</feature>
<organism evidence="3 4">
    <name type="scientific">Mycena citricolor</name>
    <dbReference type="NCBI Taxonomy" id="2018698"/>
    <lineage>
        <taxon>Eukaryota</taxon>
        <taxon>Fungi</taxon>
        <taxon>Dikarya</taxon>
        <taxon>Basidiomycota</taxon>
        <taxon>Agaricomycotina</taxon>
        <taxon>Agaricomycetes</taxon>
        <taxon>Agaricomycetidae</taxon>
        <taxon>Agaricales</taxon>
        <taxon>Marasmiineae</taxon>
        <taxon>Mycenaceae</taxon>
        <taxon>Mycena</taxon>
    </lineage>
</organism>
<feature type="compositionally biased region" description="Polar residues" evidence="1">
    <location>
        <begin position="629"/>
        <end position="638"/>
    </location>
</feature>
<dbReference type="PANTHER" id="PTHR38700">
    <property type="entry name" value="YALI0E22418P"/>
    <property type="match status" value="1"/>
</dbReference>
<evidence type="ECO:0000313" key="3">
    <source>
        <dbReference type="EMBL" id="CAK5284056.1"/>
    </source>
</evidence>
<dbReference type="Proteomes" id="UP001295794">
    <property type="component" value="Unassembled WGS sequence"/>
</dbReference>
<name>A0AAD2HZC4_9AGAR</name>
<sequence>MATFHPQVQPTPCSRLLPRQSRAMKKRRLSLFNRDTKDGRHYKTLPRSFTYDANAPTAYYDAPSSDALLISIPSSDTSFLLDDDPFADLTGAPLHTVQQDASIDALASPTTPTPTSPLGQVAAALPTHTLNPSQGSATRPLPSLTTPAYQKPAFRARPSLPSLHTLAQMNVGIPHKVRRGRVGAGLPFEPWDLDSDTLTPSSATASTPLYAEPLPMLPPPSPNPITSTSLTPSSAVASPVKAHTVPIPIHLQPTHGSFPDPVSPSSSAMPVRPRPELTAQTFLDLSSDEEDVAKMKPPLPKKTPPALKLKLPAYSPGSRLHTSPLPLSPATPSASASVPFSAPLLDMSPDVEAGLGLDLGEMDLASDADYAAFALGPASASLTGSFDLGADSPTSPGQPVEAALQRRMSKKLSSMDLRLQGLRSRSQSQSSSQSSQSRSRSSSSASESGYGYRYSTVIELGHESDEAVAFPTAYDESSSSNASSDEQDARSPEQYYLSSSYGYTPYSTAPASPGASSYGTRSPESEVLRSPERSRFDWFAQASSPPYSTPEATFSASSSSEGHAEFDFGWSLGEKVSEREVLSGYADATRIRSGSVYSDEELGGTADDRMQAFVFPSRVLEDEFEPGTSAGTIKASQVRQERGRKKSVMDRWEGPAEGEAVDAGEGSNHHYSSRRDASREGNSRRPTGRGDRDDGQRGFGGHGQGSGAGAGGGDDRDGYRGHDKHSAFSTPSSSSESEDSEHEASEDDYGTAEGASEQKQAAVKAPDGSDDDVPLAQRIPSALTAQRTIRRKVREERDERRAAREQRRAERAASGETRSRQTTLRPVAPGDVASGSSQEAARQAQAQTSLARSSTRARSATRARTQTVPVDDLTRKLQNMQTERLAVEPPAPARVSASASPPNRSQPLSEGRTLRAMRSFHRPSTAPGVDEPLITESEVKVRRAVSTRRPAGESSKPRTSNEAASPPVPSNKLTKSRPSGEGPRPPRTSADGLLASPQPAHRHVASKSQGTLTRIFVGDLQRFNMVNIGDTTTAKQVLAMVDEQGSLKGWVGTGGWMVWEVAQDFGMERPIRSFELLSEVQASWNKDKMVNMFVIRLTPLAPILSRSNLPTGCPAMSGYVEWEAKRGKWSKRFLRLREHSLWLSKRENGKDEICLCSLSNFDAYNVTRLQKAPKPFVFAVKSTDNLSLFENTADYLHVFSCNPSDGEKWVEKILLARSYVLYQERNVLFTGNSKPVATGTSPSAGLSRSATTRKPPGQRPSHGGQPIQPLINVDRNEVFQPGSLLREA</sequence>
<evidence type="ECO:0000256" key="1">
    <source>
        <dbReference type="SAM" id="MobiDB-lite"/>
    </source>
</evidence>
<dbReference type="SUPFAM" id="SSF50729">
    <property type="entry name" value="PH domain-like"/>
    <property type="match status" value="1"/>
</dbReference>
<reference evidence="3" key="1">
    <citation type="submission" date="2023-11" db="EMBL/GenBank/DDBJ databases">
        <authorList>
            <person name="De Vega J J."/>
            <person name="De Vega J J."/>
        </authorList>
    </citation>
    <scope>NUCLEOTIDE SEQUENCE</scope>
</reference>
<dbReference type="PROSITE" id="PS50003">
    <property type="entry name" value="PH_DOMAIN"/>
    <property type="match status" value="1"/>
</dbReference>
<feature type="region of interest" description="Disordered" evidence="1">
    <location>
        <begin position="1232"/>
        <end position="1288"/>
    </location>
</feature>
<dbReference type="SUPFAM" id="SSF54236">
    <property type="entry name" value="Ubiquitin-like"/>
    <property type="match status" value="1"/>
</dbReference>
<proteinExistence type="predicted"/>
<keyword evidence="4" id="KW-1185">Reference proteome</keyword>
<evidence type="ECO:0000313" key="4">
    <source>
        <dbReference type="Proteomes" id="UP001295794"/>
    </source>
</evidence>
<dbReference type="PANTHER" id="PTHR38700:SF1">
    <property type="entry name" value="PH DOMAIN-CONTAINING PROTEIN"/>
    <property type="match status" value="1"/>
</dbReference>
<dbReference type="InterPro" id="IPR001849">
    <property type="entry name" value="PH_domain"/>
</dbReference>
<feature type="compositionally biased region" description="Low complexity" evidence="1">
    <location>
        <begin position="323"/>
        <end position="337"/>
    </location>
</feature>
<feature type="region of interest" description="Disordered" evidence="1">
    <location>
        <begin position="387"/>
        <end position="449"/>
    </location>
</feature>
<feature type="compositionally biased region" description="Basic and acidic residues" evidence="1">
    <location>
        <begin position="793"/>
        <end position="819"/>
    </location>
</feature>
<feature type="compositionally biased region" description="Polar residues" evidence="1">
    <location>
        <begin position="1232"/>
        <end position="1252"/>
    </location>
</feature>
<feature type="compositionally biased region" description="Basic and acidic residues" evidence="1">
    <location>
        <begin position="713"/>
        <end position="726"/>
    </location>
</feature>
<feature type="compositionally biased region" description="Basic and acidic residues" evidence="1">
    <location>
        <begin position="523"/>
        <end position="536"/>
    </location>
</feature>
<protein>
    <recommendedName>
        <fullName evidence="2">PH domain-containing protein</fullName>
    </recommendedName>
</protein>
<dbReference type="InterPro" id="IPR011993">
    <property type="entry name" value="PH-like_dom_sf"/>
</dbReference>
<dbReference type="CDD" id="cd00821">
    <property type="entry name" value="PH"/>
    <property type="match status" value="1"/>
</dbReference>
<feature type="compositionally biased region" description="Acidic residues" evidence="1">
    <location>
        <begin position="736"/>
        <end position="750"/>
    </location>
</feature>
<feature type="region of interest" description="Disordered" evidence="1">
    <location>
        <begin position="471"/>
        <end position="493"/>
    </location>
</feature>
<accession>A0AAD2HZC4</accession>
<comment type="caution">
    <text evidence="3">The sequence shown here is derived from an EMBL/GenBank/DDBJ whole genome shotgun (WGS) entry which is preliminary data.</text>
</comment>
<evidence type="ECO:0000259" key="2">
    <source>
        <dbReference type="PROSITE" id="PS50003"/>
    </source>
</evidence>
<feature type="compositionally biased region" description="Polar residues" evidence="1">
    <location>
        <begin position="508"/>
        <end position="522"/>
    </location>
</feature>
<feature type="compositionally biased region" description="Low complexity" evidence="1">
    <location>
        <begin position="833"/>
        <end position="867"/>
    </location>
</feature>
<feature type="domain" description="PH" evidence="2">
    <location>
        <begin position="1113"/>
        <end position="1218"/>
    </location>
</feature>